<feature type="region of interest" description="Disordered" evidence="1">
    <location>
        <begin position="1"/>
        <end position="22"/>
    </location>
</feature>
<reference evidence="2" key="1">
    <citation type="journal article" date="2004" name="Nature">
        <title>Genome duplication in the teleost fish Tetraodon nigroviridis reveals the early vertebrate proto-karyotype.</title>
        <authorList>
            <person name="Jaillon O."/>
            <person name="Aury J.-M."/>
            <person name="Brunet F."/>
            <person name="Petit J.-L."/>
            <person name="Stange-Thomann N."/>
            <person name="Mauceli E."/>
            <person name="Bouneau L."/>
            <person name="Fischer C."/>
            <person name="Ozouf-Costaz C."/>
            <person name="Bernot A."/>
            <person name="Nicaud S."/>
            <person name="Jaffe D."/>
            <person name="Fisher S."/>
            <person name="Lutfalla G."/>
            <person name="Dossat C."/>
            <person name="Segurens B."/>
            <person name="Dasilva C."/>
            <person name="Salanoubat M."/>
            <person name="Levy M."/>
            <person name="Boudet N."/>
            <person name="Castellano S."/>
            <person name="Anthouard V."/>
            <person name="Jubin C."/>
            <person name="Castelli V."/>
            <person name="Katinka M."/>
            <person name="Vacherie B."/>
            <person name="Biemont C."/>
            <person name="Skalli Z."/>
            <person name="Cattolico L."/>
            <person name="Poulain J."/>
            <person name="De Berardinis V."/>
            <person name="Cruaud C."/>
            <person name="Duprat S."/>
            <person name="Brottier P."/>
            <person name="Coutanceau J.-P."/>
            <person name="Gouzy J."/>
            <person name="Parra G."/>
            <person name="Lardier G."/>
            <person name="Chapple C."/>
            <person name="McKernan K.J."/>
            <person name="McEwan P."/>
            <person name="Bosak S."/>
            <person name="Kellis M."/>
            <person name="Volff J.-N."/>
            <person name="Guigo R."/>
            <person name="Zody M.C."/>
            <person name="Mesirov J."/>
            <person name="Lindblad-Toh K."/>
            <person name="Birren B."/>
            <person name="Nusbaum C."/>
            <person name="Kahn D."/>
            <person name="Robinson-Rechavi M."/>
            <person name="Laudet V."/>
            <person name="Schachter V."/>
            <person name="Quetier F."/>
            <person name="Saurin W."/>
            <person name="Scarpelli C."/>
            <person name="Wincker P."/>
            <person name="Lander E.S."/>
            <person name="Weissenbach J."/>
            <person name="Roest Crollius H."/>
        </authorList>
    </citation>
    <scope>NUCLEOTIDE SEQUENCE [LARGE SCALE GENOMIC DNA]</scope>
</reference>
<name>Q4SLP1_TETNG</name>
<protein>
    <submittedName>
        <fullName evidence="2">(spotted green pufferfish) hypothetical protein</fullName>
    </submittedName>
</protein>
<gene>
    <name evidence="2" type="ORF">GSTENG00016150001</name>
</gene>
<proteinExistence type="predicted"/>
<organism evidence="2">
    <name type="scientific">Tetraodon nigroviridis</name>
    <name type="common">Spotted green pufferfish</name>
    <name type="synonym">Chelonodon nigroviridis</name>
    <dbReference type="NCBI Taxonomy" id="99883"/>
    <lineage>
        <taxon>Eukaryota</taxon>
        <taxon>Metazoa</taxon>
        <taxon>Chordata</taxon>
        <taxon>Craniata</taxon>
        <taxon>Vertebrata</taxon>
        <taxon>Euteleostomi</taxon>
        <taxon>Actinopterygii</taxon>
        <taxon>Neopterygii</taxon>
        <taxon>Teleostei</taxon>
        <taxon>Neoteleostei</taxon>
        <taxon>Acanthomorphata</taxon>
        <taxon>Eupercaria</taxon>
        <taxon>Tetraodontiformes</taxon>
        <taxon>Tetradontoidea</taxon>
        <taxon>Tetraodontidae</taxon>
        <taxon>Tetraodon</taxon>
    </lineage>
</organism>
<evidence type="ECO:0000256" key="1">
    <source>
        <dbReference type="SAM" id="MobiDB-lite"/>
    </source>
</evidence>
<comment type="caution">
    <text evidence="2">The sequence shown here is derived from an EMBL/GenBank/DDBJ whole genome shotgun (WGS) entry which is preliminary data.</text>
</comment>
<evidence type="ECO:0000313" key="2">
    <source>
        <dbReference type="EMBL" id="CAF98441.1"/>
    </source>
</evidence>
<accession>Q4SLP1</accession>
<dbReference type="KEGG" id="tng:GSTEN00016150G001"/>
<dbReference type="AlphaFoldDB" id="Q4SLP1"/>
<dbReference type="EMBL" id="CAAE01014556">
    <property type="protein sequence ID" value="CAF98441.1"/>
    <property type="molecule type" value="Genomic_DNA"/>
</dbReference>
<sequence>MAGPRPVVLSGPSGAVEEHSAQEAHERIRQRLWLQRLPYDKKSSTWRGEWQRLPLRHARGDAGRDQQRRVHRECRVLREHVRDE</sequence>
<reference evidence="2" key="2">
    <citation type="submission" date="2004-02" db="EMBL/GenBank/DDBJ databases">
        <authorList>
            <consortium name="Genoscope"/>
            <consortium name="Whitehead Institute Centre for Genome Research"/>
        </authorList>
    </citation>
    <scope>NUCLEOTIDE SEQUENCE</scope>
</reference>